<dbReference type="EMBL" id="JADGJH010004581">
    <property type="protein sequence ID" value="KAJ3085279.1"/>
    <property type="molecule type" value="Genomic_DNA"/>
</dbReference>
<dbReference type="Proteomes" id="UP001211907">
    <property type="component" value="Unassembled WGS sequence"/>
</dbReference>
<feature type="compositionally biased region" description="Low complexity" evidence="1">
    <location>
        <begin position="50"/>
        <end position="71"/>
    </location>
</feature>
<protein>
    <submittedName>
        <fullName evidence="2">Uncharacterized protein</fullName>
    </submittedName>
</protein>
<comment type="caution">
    <text evidence="2">The sequence shown here is derived from an EMBL/GenBank/DDBJ whole genome shotgun (WGS) entry which is preliminary data.</text>
</comment>
<proteinExistence type="predicted"/>
<feature type="non-terminal residue" evidence="2">
    <location>
        <position position="104"/>
    </location>
</feature>
<sequence length="104" mass="10863">MERIKAEIEAYSSIQPAFPSTVISSNGTMTPTTNGTSPATASKKKKSKSSKNGTNTAHSTNSTNSVNGTNSIVETNSTGKASLKTELKLNGIDSTVLTEKLKNV</sequence>
<evidence type="ECO:0000313" key="2">
    <source>
        <dbReference type="EMBL" id="KAJ3085279.1"/>
    </source>
</evidence>
<feature type="compositionally biased region" description="Polar residues" evidence="1">
    <location>
        <begin position="21"/>
        <end position="40"/>
    </location>
</feature>
<accession>A0AAD5X7H4</accession>
<feature type="region of interest" description="Disordered" evidence="1">
    <location>
        <begin position="15"/>
        <end position="89"/>
    </location>
</feature>
<keyword evidence="3" id="KW-1185">Reference proteome</keyword>
<evidence type="ECO:0000256" key="1">
    <source>
        <dbReference type="SAM" id="MobiDB-lite"/>
    </source>
</evidence>
<reference evidence="2" key="1">
    <citation type="submission" date="2020-05" db="EMBL/GenBank/DDBJ databases">
        <title>Phylogenomic resolution of chytrid fungi.</title>
        <authorList>
            <person name="Stajich J.E."/>
            <person name="Amses K."/>
            <person name="Simmons R."/>
            <person name="Seto K."/>
            <person name="Myers J."/>
            <person name="Bonds A."/>
            <person name="Quandt C.A."/>
            <person name="Barry K."/>
            <person name="Liu P."/>
            <person name="Grigoriev I."/>
            <person name="Longcore J.E."/>
            <person name="James T.Y."/>
        </authorList>
    </citation>
    <scope>NUCLEOTIDE SEQUENCE</scope>
    <source>
        <strain evidence="2">JEL0513</strain>
    </source>
</reference>
<evidence type="ECO:0000313" key="3">
    <source>
        <dbReference type="Proteomes" id="UP001211907"/>
    </source>
</evidence>
<dbReference type="AlphaFoldDB" id="A0AAD5X7H4"/>
<organism evidence="2 3">
    <name type="scientific">Physocladia obscura</name>
    <dbReference type="NCBI Taxonomy" id="109957"/>
    <lineage>
        <taxon>Eukaryota</taxon>
        <taxon>Fungi</taxon>
        <taxon>Fungi incertae sedis</taxon>
        <taxon>Chytridiomycota</taxon>
        <taxon>Chytridiomycota incertae sedis</taxon>
        <taxon>Chytridiomycetes</taxon>
        <taxon>Chytridiales</taxon>
        <taxon>Chytriomycetaceae</taxon>
        <taxon>Physocladia</taxon>
    </lineage>
</organism>
<gene>
    <name evidence="2" type="ORF">HK100_009104</name>
</gene>
<name>A0AAD5X7H4_9FUNG</name>